<name>A0A401UVE3_9CELL</name>
<dbReference type="InterPro" id="IPR028082">
    <property type="entry name" value="Peripla_BP_I"/>
</dbReference>
<dbReference type="InterPro" id="IPR046335">
    <property type="entry name" value="LacI/GalR-like_sensor"/>
</dbReference>
<evidence type="ECO:0000313" key="7">
    <source>
        <dbReference type="Proteomes" id="UP000288246"/>
    </source>
</evidence>
<keyword evidence="7" id="KW-1185">Reference proteome</keyword>
<keyword evidence="2" id="KW-0238">DNA-binding</keyword>
<dbReference type="Gene3D" id="3.40.50.2300">
    <property type="match status" value="2"/>
</dbReference>
<dbReference type="Pfam" id="PF13377">
    <property type="entry name" value="Peripla_BP_3"/>
    <property type="match status" value="1"/>
</dbReference>
<keyword evidence="1" id="KW-0805">Transcription regulation</keyword>
<dbReference type="PANTHER" id="PTHR30146">
    <property type="entry name" value="LACI-RELATED TRANSCRIPTIONAL REPRESSOR"/>
    <property type="match status" value="1"/>
</dbReference>
<evidence type="ECO:0000256" key="3">
    <source>
        <dbReference type="ARBA" id="ARBA00023163"/>
    </source>
</evidence>
<dbReference type="GO" id="GO:0000976">
    <property type="term" value="F:transcription cis-regulatory region binding"/>
    <property type="evidence" value="ECO:0007669"/>
    <property type="project" value="TreeGrafter"/>
</dbReference>
<evidence type="ECO:0000256" key="2">
    <source>
        <dbReference type="ARBA" id="ARBA00023125"/>
    </source>
</evidence>
<dbReference type="Proteomes" id="UP000288246">
    <property type="component" value="Unassembled WGS sequence"/>
</dbReference>
<feature type="domain" description="HTH lacI-type" evidence="5">
    <location>
        <begin position="35"/>
        <end position="89"/>
    </location>
</feature>
<dbReference type="PROSITE" id="PS50932">
    <property type="entry name" value="HTH_LACI_2"/>
    <property type="match status" value="1"/>
</dbReference>
<dbReference type="PANTHER" id="PTHR30146:SF155">
    <property type="entry name" value="ALANINE RACEMASE"/>
    <property type="match status" value="1"/>
</dbReference>
<dbReference type="InterPro" id="IPR010982">
    <property type="entry name" value="Lambda_DNA-bd_dom_sf"/>
</dbReference>
<sequence>MIVVTPAYDSSTDGSTPTPSGPGPLPPSTPAPRRPTITDVARAAGVSIAVVSYALNGRPGVSAATRERVLRVADEFNWRPSAAARSMRTGPRAVGLVVDRAGAGPAAQATGVLEFVTAIQEVLATRNLALVLQIVDGPEAAVALYGEWWAERRFDVMVVTDVLVEDPRIDALRRLRAPAVVVGGSPEDHDLASVRVDEGDAYARVARYLLELGHRNVAAVTAPDGLARTRSRVGALARVLDPAGGHLQHEATAGTAEEAAVATRRLLTAGRPPTAIVFDSDQMAIAALDVARRTGLAVPWDLSVVAGSDSALCRLATPSVTTLPSAERDLGLATGEAVLAVLDGDTRVRRELQVGGLAVRGSTGPRSR</sequence>
<dbReference type="EMBL" id="BHYL01000021">
    <property type="protein sequence ID" value="GCD18647.1"/>
    <property type="molecule type" value="Genomic_DNA"/>
</dbReference>
<accession>A0A401UVE3</accession>
<evidence type="ECO:0000313" key="6">
    <source>
        <dbReference type="EMBL" id="GCD18647.1"/>
    </source>
</evidence>
<dbReference type="Gene3D" id="1.10.260.40">
    <property type="entry name" value="lambda repressor-like DNA-binding domains"/>
    <property type="match status" value="1"/>
</dbReference>
<proteinExistence type="predicted"/>
<dbReference type="AlphaFoldDB" id="A0A401UVE3"/>
<evidence type="ECO:0000259" key="5">
    <source>
        <dbReference type="PROSITE" id="PS50932"/>
    </source>
</evidence>
<dbReference type="GO" id="GO:0003700">
    <property type="term" value="F:DNA-binding transcription factor activity"/>
    <property type="evidence" value="ECO:0007669"/>
    <property type="project" value="TreeGrafter"/>
</dbReference>
<dbReference type="SUPFAM" id="SSF53822">
    <property type="entry name" value="Periplasmic binding protein-like I"/>
    <property type="match status" value="1"/>
</dbReference>
<feature type="region of interest" description="Disordered" evidence="4">
    <location>
        <begin position="1"/>
        <end position="35"/>
    </location>
</feature>
<dbReference type="Pfam" id="PF00356">
    <property type="entry name" value="LacI"/>
    <property type="match status" value="1"/>
</dbReference>
<comment type="caution">
    <text evidence="6">The sequence shown here is derived from an EMBL/GenBank/DDBJ whole genome shotgun (WGS) entry which is preliminary data.</text>
</comment>
<organism evidence="6 7">
    <name type="scientific">Cellulomonas algicola</name>
    <dbReference type="NCBI Taxonomy" id="2071633"/>
    <lineage>
        <taxon>Bacteria</taxon>
        <taxon>Bacillati</taxon>
        <taxon>Actinomycetota</taxon>
        <taxon>Actinomycetes</taxon>
        <taxon>Micrococcales</taxon>
        <taxon>Cellulomonadaceae</taxon>
        <taxon>Cellulomonas</taxon>
    </lineage>
</organism>
<dbReference type="CDD" id="cd01392">
    <property type="entry name" value="HTH_LacI"/>
    <property type="match status" value="1"/>
</dbReference>
<dbReference type="SUPFAM" id="SSF47413">
    <property type="entry name" value="lambda repressor-like DNA-binding domains"/>
    <property type="match status" value="1"/>
</dbReference>
<dbReference type="RefSeq" id="WP_308160601.1">
    <property type="nucleotide sequence ID" value="NZ_JAHKSJ010000021.1"/>
</dbReference>
<dbReference type="SMART" id="SM00354">
    <property type="entry name" value="HTH_LACI"/>
    <property type="match status" value="1"/>
</dbReference>
<reference evidence="6 7" key="1">
    <citation type="submission" date="2018-11" db="EMBL/GenBank/DDBJ databases">
        <title>Draft genome sequence of Cellulomonas takizawaensis strain TKZ-21.</title>
        <authorList>
            <person name="Yamamura H."/>
            <person name="Hayashi T."/>
            <person name="Hamada M."/>
            <person name="Serisawa Y."/>
            <person name="Matsuyama K."/>
            <person name="Nakagawa Y."/>
            <person name="Otoguro M."/>
            <person name="Yanagida F."/>
            <person name="Hayakawa M."/>
        </authorList>
    </citation>
    <scope>NUCLEOTIDE SEQUENCE [LARGE SCALE GENOMIC DNA]</scope>
    <source>
        <strain evidence="6 7">TKZ-21</strain>
    </source>
</reference>
<evidence type="ECO:0000256" key="4">
    <source>
        <dbReference type="SAM" id="MobiDB-lite"/>
    </source>
</evidence>
<dbReference type="InterPro" id="IPR000843">
    <property type="entry name" value="HTH_LacI"/>
</dbReference>
<protein>
    <submittedName>
        <fullName evidence="6">LacI family transcriptional regulator</fullName>
    </submittedName>
</protein>
<evidence type="ECO:0000256" key="1">
    <source>
        <dbReference type="ARBA" id="ARBA00023015"/>
    </source>
</evidence>
<feature type="compositionally biased region" description="Pro residues" evidence="4">
    <location>
        <begin position="19"/>
        <end position="33"/>
    </location>
</feature>
<keyword evidence="3" id="KW-0804">Transcription</keyword>
<gene>
    <name evidence="6" type="ORF">CTKZ_02090</name>
</gene>